<evidence type="ECO:0000313" key="2">
    <source>
        <dbReference type="Proteomes" id="UP001428341"/>
    </source>
</evidence>
<comment type="caution">
    <text evidence="1">The sequence shown here is derived from an EMBL/GenBank/DDBJ whole genome shotgun (WGS) entry which is preliminary data.</text>
</comment>
<evidence type="ECO:0000313" key="1">
    <source>
        <dbReference type="EMBL" id="KAK9214071.1"/>
    </source>
</evidence>
<dbReference type="EMBL" id="JBCGBO010000003">
    <property type="protein sequence ID" value="KAK9214071.1"/>
    <property type="molecule type" value="Genomic_DNA"/>
</dbReference>
<protein>
    <submittedName>
        <fullName evidence="1">Uncharacterized protein</fullName>
    </submittedName>
</protein>
<organism evidence="1 2">
    <name type="scientific">Citrus x changshan-huyou</name>
    <dbReference type="NCBI Taxonomy" id="2935761"/>
    <lineage>
        <taxon>Eukaryota</taxon>
        <taxon>Viridiplantae</taxon>
        <taxon>Streptophyta</taxon>
        <taxon>Embryophyta</taxon>
        <taxon>Tracheophyta</taxon>
        <taxon>Spermatophyta</taxon>
        <taxon>Magnoliopsida</taxon>
        <taxon>eudicotyledons</taxon>
        <taxon>Gunneridae</taxon>
        <taxon>Pentapetalae</taxon>
        <taxon>rosids</taxon>
        <taxon>malvids</taxon>
        <taxon>Sapindales</taxon>
        <taxon>Rutaceae</taxon>
        <taxon>Aurantioideae</taxon>
        <taxon>Citrus</taxon>
    </lineage>
</organism>
<dbReference type="AlphaFoldDB" id="A0AAP0MNA9"/>
<sequence length="89" mass="10101">MSYIVLQNIHHVATPKAPKTLFRSPPFGLMTTVLECALLIALRSLNFLEGKISSYFINSIFDCHKSTKLKGLRLDHLNSPTWKILLLSF</sequence>
<gene>
    <name evidence="1" type="ORF">WN944_006059</name>
</gene>
<keyword evidence="2" id="KW-1185">Reference proteome</keyword>
<name>A0AAP0MNA9_9ROSI</name>
<proteinExistence type="predicted"/>
<reference evidence="1 2" key="1">
    <citation type="submission" date="2024-05" db="EMBL/GenBank/DDBJ databases">
        <title>Haplotype-resolved chromosome-level genome assembly of Huyou (Citrus changshanensis).</title>
        <authorList>
            <person name="Miao C."/>
            <person name="Chen W."/>
            <person name="Wu Y."/>
            <person name="Wang L."/>
            <person name="Zhao S."/>
            <person name="Grierson D."/>
            <person name="Xu C."/>
            <person name="Chen K."/>
        </authorList>
    </citation>
    <scope>NUCLEOTIDE SEQUENCE [LARGE SCALE GENOMIC DNA]</scope>
    <source>
        <strain evidence="1">01-14</strain>
        <tissue evidence="1">Leaf</tissue>
    </source>
</reference>
<dbReference type="Proteomes" id="UP001428341">
    <property type="component" value="Unassembled WGS sequence"/>
</dbReference>
<accession>A0AAP0MNA9</accession>